<reference evidence="1" key="1">
    <citation type="journal article" date="2014" name="Front. Microbiol.">
        <title>High frequency of phylogenetically diverse reductive dehalogenase-homologous genes in deep subseafloor sedimentary metagenomes.</title>
        <authorList>
            <person name="Kawai M."/>
            <person name="Futagami T."/>
            <person name="Toyoda A."/>
            <person name="Takaki Y."/>
            <person name="Nishi S."/>
            <person name="Hori S."/>
            <person name="Arai W."/>
            <person name="Tsubouchi T."/>
            <person name="Morono Y."/>
            <person name="Uchiyama I."/>
            <person name="Ito T."/>
            <person name="Fujiyama A."/>
            <person name="Inagaki F."/>
            <person name="Takami H."/>
        </authorList>
    </citation>
    <scope>NUCLEOTIDE SEQUENCE</scope>
    <source>
        <strain evidence="1">Expedition CK06-06</strain>
    </source>
</reference>
<comment type="caution">
    <text evidence="1">The sequence shown here is derived from an EMBL/GenBank/DDBJ whole genome shotgun (WGS) entry which is preliminary data.</text>
</comment>
<organism evidence="1">
    <name type="scientific">marine sediment metagenome</name>
    <dbReference type="NCBI Taxonomy" id="412755"/>
    <lineage>
        <taxon>unclassified sequences</taxon>
        <taxon>metagenomes</taxon>
        <taxon>ecological metagenomes</taxon>
    </lineage>
</organism>
<dbReference type="InterPro" id="IPR043166">
    <property type="entry name" value="LarA-like_C"/>
</dbReference>
<dbReference type="Gene3D" id="3.90.226.30">
    <property type="match status" value="1"/>
</dbReference>
<proteinExistence type="predicted"/>
<dbReference type="AlphaFoldDB" id="X1HYB8"/>
<dbReference type="EMBL" id="BARU01032827">
    <property type="protein sequence ID" value="GAH62055.1"/>
    <property type="molecule type" value="Genomic_DNA"/>
</dbReference>
<name>X1HYB8_9ZZZZ</name>
<accession>X1HYB8</accession>
<evidence type="ECO:0000313" key="1">
    <source>
        <dbReference type="EMBL" id="GAH62055.1"/>
    </source>
</evidence>
<sequence length="52" mass="5899">MKADIYVISKLNEDEIGNIGLKHAKTVEDAIRNCFKKHQSDSSILKENLIQV</sequence>
<gene>
    <name evidence="1" type="ORF">S03H2_51718</name>
</gene>
<protein>
    <submittedName>
        <fullName evidence="1">Uncharacterized protein</fullName>
    </submittedName>
</protein>